<gene>
    <name evidence="2" type="ORF">JDW22_08735</name>
</gene>
<proteinExistence type="predicted"/>
<keyword evidence="1" id="KW-0472">Membrane</keyword>
<keyword evidence="3" id="KW-1185">Reference proteome</keyword>
<protein>
    <submittedName>
        <fullName evidence="2">Uncharacterized protein</fullName>
    </submittedName>
</protein>
<evidence type="ECO:0000256" key="1">
    <source>
        <dbReference type="SAM" id="Phobius"/>
    </source>
</evidence>
<comment type="caution">
    <text evidence="2">The sequence shown here is derived from an EMBL/GenBank/DDBJ whole genome shotgun (WGS) entry which is preliminary data.</text>
</comment>
<accession>A0ABS1BTQ0</accession>
<evidence type="ECO:0000313" key="2">
    <source>
        <dbReference type="EMBL" id="MBK0396651.1"/>
    </source>
</evidence>
<keyword evidence="1" id="KW-0812">Transmembrane</keyword>
<sequence length="155" mass="17518">MAKLLFWLHQSCAQDCNLSFGPRIGGAMGMFVLATFTLLRQQNIWLERRCNDAERGWAVGEWLFKISIGLAFIGLLSSRAALLLIALGWVQFVYGLALPANPLPNIQSTAFRIPTRPRCAIPHGQRPRWRRCCRLSYSHKSRFRLPLPIATPKAA</sequence>
<feature type="transmembrane region" description="Helical" evidence="1">
    <location>
        <begin position="62"/>
        <end position="90"/>
    </location>
</feature>
<keyword evidence="1" id="KW-1133">Transmembrane helix</keyword>
<evidence type="ECO:0000313" key="3">
    <source>
        <dbReference type="Proteomes" id="UP000614058"/>
    </source>
</evidence>
<dbReference type="EMBL" id="JAEHNZ010000002">
    <property type="protein sequence ID" value="MBK0396651.1"/>
    <property type="molecule type" value="Genomic_DNA"/>
</dbReference>
<name>A0ABS1BTQ0_9NEIS</name>
<dbReference type="RefSeq" id="WP_200522693.1">
    <property type="nucleotide sequence ID" value="NZ_JAEHNZ010000002.1"/>
</dbReference>
<dbReference type="Proteomes" id="UP000614058">
    <property type="component" value="Unassembled WGS sequence"/>
</dbReference>
<organism evidence="2 3">
    <name type="scientific">Kingella bonacorsii</name>
    <dbReference type="NCBI Taxonomy" id="2796361"/>
    <lineage>
        <taxon>Bacteria</taxon>
        <taxon>Pseudomonadati</taxon>
        <taxon>Pseudomonadota</taxon>
        <taxon>Betaproteobacteria</taxon>
        <taxon>Neisseriales</taxon>
        <taxon>Neisseriaceae</taxon>
        <taxon>Kingella</taxon>
    </lineage>
</organism>
<feature type="transmembrane region" description="Helical" evidence="1">
    <location>
        <begin position="23"/>
        <end position="41"/>
    </location>
</feature>
<reference evidence="2 3" key="1">
    <citation type="journal article" date="2021" name="Pathogens">
        <title>Isolation and Characterization of Kingella bonacorsii sp. nov., A Novel Kingella Species Detected in a Stable Periodontitis Subject.</title>
        <authorList>
            <person name="Antezack A."/>
            <person name="Boxberger M."/>
            <person name="Rolland C."/>
            <person name="Monnet-Corti V."/>
            <person name="La Scola B."/>
        </authorList>
    </citation>
    <scope>NUCLEOTIDE SEQUENCE [LARGE SCALE GENOMIC DNA]</scope>
    <source>
        <strain evidence="2 3">Marseille-Q4569</strain>
    </source>
</reference>